<dbReference type="Proteomes" id="UP000054928">
    <property type="component" value="Unassembled WGS sequence"/>
</dbReference>
<organism evidence="1 2">
    <name type="scientific">Plasmopara halstedii</name>
    <name type="common">Downy mildew of sunflower</name>
    <dbReference type="NCBI Taxonomy" id="4781"/>
    <lineage>
        <taxon>Eukaryota</taxon>
        <taxon>Sar</taxon>
        <taxon>Stramenopiles</taxon>
        <taxon>Oomycota</taxon>
        <taxon>Peronosporomycetes</taxon>
        <taxon>Peronosporales</taxon>
        <taxon>Peronosporaceae</taxon>
        <taxon>Plasmopara</taxon>
    </lineage>
</organism>
<dbReference type="GeneID" id="36399643"/>
<sequence length="54" mass="5786">MAQSSVPATLLQVEIWPGCPGRPGAIVKRQADDPIITDLKFIQDKSDGILGLPK</sequence>
<evidence type="ECO:0000313" key="2">
    <source>
        <dbReference type="Proteomes" id="UP000054928"/>
    </source>
</evidence>
<dbReference type="RefSeq" id="XP_024573505.1">
    <property type="nucleotide sequence ID" value="XM_024722428.1"/>
</dbReference>
<keyword evidence="2" id="KW-1185">Reference proteome</keyword>
<accession>A0A0P1A9V3</accession>
<dbReference type="AlphaFoldDB" id="A0A0P1A9V3"/>
<proteinExistence type="predicted"/>
<name>A0A0P1A9V3_PLAHL</name>
<protein>
    <submittedName>
        <fullName evidence="1">Uncharacterized protein</fullName>
    </submittedName>
</protein>
<reference evidence="2" key="1">
    <citation type="submission" date="2014-09" db="EMBL/GenBank/DDBJ databases">
        <authorList>
            <person name="Sharma Rahul"/>
            <person name="Thines Marco"/>
        </authorList>
    </citation>
    <scope>NUCLEOTIDE SEQUENCE [LARGE SCALE GENOMIC DNA]</scope>
</reference>
<dbReference type="EMBL" id="CCYD01000261">
    <property type="protein sequence ID" value="CEG37136.1"/>
    <property type="molecule type" value="Genomic_DNA"/>
</dbReference>
<evidence type="ECO:0000313" key="1">
    <source>
        <dbReference type="EMBL" id="CEG37136.1"/>
    </source>
</evidence>